<comment type="caution">
    <text evidence="1">The sequence shown here is derived from an EMBL/GenBank/DDBJ whole genome shotgun (WGS) entry which is preliminary data.</text>
</comment>
<evidence type="ECO:0000313" key="2">
    <source>
        <dbReference type="Proteomes" id="UP000619265"/>
    </source>
</evidence>
<proteinExistence type="predicted"/>
<dbReference type="Gramene" id="Jr09_16760_p1">
    <property type="protein sequence ID" value="cds.Jr09_16760_p1"/>
    <property type="gene ID" value="Jr09_16760"/>
</dbReference>
<dbReference type="PANTHER" id="PTHR11439">
    <property type="entry name" value="GAG-POL-RELATED RETROTRANSPOSON"/>
    <property type="match status" value="1"/>
</dbReference>
<dbReference type="EMBL" id="LIHL02000009">
    <property type="protein sequence ID" value="KAF5461242.1"/>
    <property type="molecule type" value="Genomic_DNA"/>
</dbReference>
<organism evidence="1 2">
    <name type="scientific">Juglans regia</name>
    <name type="common">English walnut</name>
    <dbReference type="NCBI Taxonomy" id="51240"/>
    <lineage>
        <taxon>Eukaryota</taxon>
        <taxon>Viridiplantae</taxon>
        <taxon>Streptophyta</taxon>
        <taxon>Embryophyta</taxon>
        <taxon>Tracheophyta</taxon>
        <taxon>Spermatophyta</taxon>
        <taxon>Magnoliopsida</taxon>
        <taxon>eudicotyledons</taxon>
        <taxon>Gunneridae</taxon>
        <taxon>Pentapetalae</taxon>
        <taxon>rosids</taxon>
        <taxon>fabids</taxon>
        <taxon>Fagales</taxon>
        <taxon>Juglandaceae</taxon>
        <taxon>Juglans</taxon>
    </lineage>
</organism>
<dbReference type="Proteomes" id="UP000619265">
    <property type="component" value="Unassembled WGS sequence"/>
</dbReference>
<protein>
    <recommendedName>
        <fullName evidence="3">Secreted RxLR effector protein 161-like</fullName>
    </recommendedName>
</protein>
<dbReference type="AlphaFoldDB" id="A0A833X5Y3"/>
<name>A0A833X5Y3_JUGRE</name>
<evidence type="ECO:0008006" key="3">
    <source>
        <dbReference type="Google" id="ProtNLM"/>
    </source>
</evidence>
<evidence type="ECO:0000313" key="1">
    <source>
        <dbReference type="EMBL" id="KAF5461242.1"/>
    </source>
</evidence>
<accession>A0A833X5Y3</accession>
<gene>
    <name evidence="1" type="ORF">F2P56_021055</name>
</gene>
<sequence>MSEAKPVSSPMSTSTSLSKFDNTAFDDPHLYRSTVGALQYLSLMRPDISFAVNKVCQYMPHPSISHWATVKQILRYLQNTIDHGLLLHHGSTFQLSLSIPMPTGLVVSMIANPQVPTVFSSAQILSLGAPRNNLQLLDAILSRSENRLIRYGFWAKPTPTNERKRGGATD</sequence>
<reference evidence="1" key="1">
    <citation type="submission" date="2015-10" db="EMBL/GenBank/DDBJ databases">
        <authorList>
            <person name="Martinez-Garcia P.J."/>
            <person name="Crepeau M.W."/>
            <person name="Puiu D."/>
            <person name="Gonzalez-Ibeas D."/>
            <person name="Whalen J."/>
            <person name="Stevens K."/>
            <person name="Paul R."/>
            <person name="Butterfield T."/>
            <person name="Britton M."/>
            <person name="Reagan R."/>
            <person name="Chakraborty S."/>
            <person name="Walawage S.L."/>
            <person name="Vasquez-Gross H.A."/>
            <person name="Cardeno C."/>
            <person name="Famula R."/>
            <person name="Pratt K."/>
            <person name="Kuruganti S."/>
            <person name="Aradhya M.K."/>
            <person name="Leslie C.A."/>
            <person name="Dandekar A.M."/>
            <person name="Salzberg S.L."/>
            <person name="Wegrzyn J.L."/>
            <person name="Langley C.H."/>
            <person name="Neale D.B."/>
        </authorList>
    </citation>
    <scope>NUCLEOTIDE SEQUENCE</scope>
    <source>
        <tissue evidence="1">Leaves</tissue>
    </source>
</reference>
<reference evidence="1" key="2">
    <citation type="submission" date="2020-03" db="EMBL/GenBank/DDBJ databases">
        <title>Walnut 2.0.</title>
        <authorList>
            <person name="Marrano A."/>
            <person name="Britton M."/>
            <person name="Zimin A.V."/>
            <person name="Zaini P.A."/>
            <person name="Workman R."/>
            <person name="Puiu D."/>
            <person name="Bianco L."/>
            <person name="Allen B.J."/>
            <person name="Troggio M."/>
            <person name="Leslie C.A."/>
            <person name="Timp W."/>
            <person name="Dendekar A."/>
            <person name="Salzberg S.L."/>
            <person name="Neale D.B."/>
        </authorList>
    </citation>
    <scope>NUCLEOTIDE SEQUENCE</scope>
    <source>
        <tissue evidence="1">Leaves</tissue>
    </source>
</reference>
<dbReference type="PANTHER" id="PTHR11439:SF450">
    <property type="entry name" value="REVERSE TRANSCRIPTASE TY1_COPIA-TYPE DOMAIN-CONTAINING PROTEIN"/>
    <property type="match status" value="1"/>
</dbReference>